<keyword evidence="3" id="KW-0862">Zinc</keyword>
<sequence>MSVLRYVDRNNASPRPNIINTSTTAPRHIMPVNLMSNAQFETPMVPSQPCGYGVSGLGYLPYTYYHPQLSTHQPLHPSPQQISQSPRYDLDLTLANLHSGYVQQTRPSPQNVPIRLLQMSSTNQTSTVSDVTGPETILYTSEHVPVITYNQESETSPDVLVDIWLGAPEEDDAKANAGFESDASSESELMTPEYGSPPPTPTDFLGEPEELFSLGLPEECEQKKPITKKSKKSIRYIQCPVSAPSPAPTLPSSPKEANSSEQQSVLDHPEALCAVSAGLSATEDISDTTGAERQLAKTIRLDKLTIRTDIETPVTPLTTPDLVNEFGRKRRSLDLSDDENSTESETKRRCARPTNGMTAQDNKRVREQDNDETASVSKRRKDEVDDSTSETASEDSSDSEYRPNSNNGGRKTFNSRKIGSLSQRSRGTLGKKKASKGKTAKGNTGATVKSRQSGKPTSPKKSSKPTTPTPMVESPAPSETLTPTNPIDEWEGVPLADPRPTQTPTIFQQLTQSGIDWCRYCGTTEGVNWRPGPWGKRTLCNKHGCDYKGYGFACKLPRLDLTAFMNETVEDRDRPVLQLYCTVCHKQESYFGNVLVRCEGCPHAYHQSCYPNGISDDVVNGTQAWYCERACHDNLRRKKIGACIFSDQVVILVVSPRPKMFTKVLSLVVVELPRKRLPLMSTPKPQTLASNAENNQNFNNNNANTTTTASGVVARPRSSRNSSRT</sequence>
<evidence type="ECO:0000256" key="4">
    <source>
        <dbReference type="PROSITE-ProRule" id="PRU00146"/>
    </source>
</evidence>
<proteinExistence type="predicted"/>
<dbReference type="GO" id="GO:0008270">
    <property type="term" value="F:zinc ion binding"/>
    <property type="evidence" value="ECO:0007669"/>
    <property type="project" value="UniProtKB-KW"/>
</dbReference>
<accession>A0A9N8ZU11</accession>
<feature type="compositionally biased region" description="Polar residues" evidence="5">
    <location>
        <begin position="255"/>
        <end position="265"/>
    </location>
</feature>
<feature type="region of interest" description="Disordered" evidence="5">
    <location>
        <begin position="681"/>
        <end position="725"/>
    </location>
</feature>
<evidence type="ECO:0000313" key="8">
    <source>
        <dbReference type="Proteomes" id="UP000789572"/>
    </source>
</evidence>
<comment type="caution">
    <text evidence="7">The sequence shown here is derived from an EMBL/GenBank/DDBJ whole genome shotgun (WGS) entry which is preliminary data.</text>
</comment>
<keyword evidence="1" id="KW-0479">Metal-binding</keyword>
<keyword evidence="8" id="KW-1185">Reference proteome</keyword>
<feature type="compositionally biased region" description="Low complexity" evidence="5">
    <location>
        <begin position="440"/>
        <end position="470"/>
    </location>
</feature>
<dbReference type="Gene3D" id="3.30.40.10">
    <property type="entry name" value="Zinc/RING finger domain, C3HC4 (zinc finger)"/>
    <property type="match status" value="1"/>
</dbReference>
<dbReference type="InterPro" id="IPR001965">
    <property type="entry name" value="Znf_PHD"/>
</dbReference>
<dbReference type="AlphaFoldDB" id="A0A9N8ZU11"/>
<feature type="domain" description="PHD-type" evidence="6">
    <location>
        <begin position="578"/>
        <end position="633"/>
    </location>
</feature>
<feature type="region of interest" description="Disordered" evidence="5">
    <location>
        <begin position="177"/>
        <end position="208"/>
    </location>
</feature>
<gene>
    <name evidence="7" type="ORF">POCULU_LOCUS2885</name>
</gene>
<feature type="compositionally biased region" description="Polar residues" evidence="5">
    <location>
        <begin position="10"/>
        <end position="23"/>
    </location>
</feature>
<name>A0A9N8ZU11_9GLOM</name>
<evidence type="ECO:0000313" key="7">
    <source>
        <dbReference type="EMBL" id="CAG8507315.1"/>
    </source>
</evidence>
<feature type="region of interest" description="Disordered" evidence="5">
    <location>
        <begin position="1"/>
        <end position="23"/>
    </location>
</feature>
<dbReference type="PROSITE" id="PS50016">
    <property type="entry name" value="ZF_PHD_2"/>
    <property type="match status" value="1"/>
</dbReference>
<evidence type="ECO:0000256" key="5">
    <source>
        <dbReference type="SAM" id="MobiDB-lite"/>
    </source>
</evidence>
<organism evidence="7 8">
    <name type="scientific">Paraglomus occultum</name>
    <dbReference type="NCBI Taxonomy" id="144539"/>
    <lineage>
        <taxon>Eukaryota</taxon>
        <taxon>Fungi</taxon>
        <taxon>Fungi incertae sedis</taxon>
        <taxon>Mucoromycota</taxon>
        <taxon>Glomeromycotina</taxon>
        <taxon>Glomeromycetes</taxon>
        <taxon>Paraglomerales</taxon>
        <taxon>Paraglomeraceae</taxon>
        <taxon>Paraglomus</taxon>
    </lineage>
</organism>
<evidence type="ECO:0000256" key="3">
    <source>
        <dbReference type="ARBA" id="ARBA00022833"/>
    </source>
</evidence>
<evidence type="ECO:0000256" key="2">
    <source>
        <dbReference type="ARBA" id="ARBA00022771"/>
    </source>
</evidence>
<reference evidence="7" key="1">
    <citation type="submission" date="2021-06" db="EMBL/GenBank/DDBJ databases">
        <authorList>
            <person name="Kallberg Y."/>
            <person name="Tangrot J."/>
            <person name="Rosling A."/>
        </authorList>
    </citation>
    <scope>NUCLEOTIDE SEQUENCE</scope>
    <source>
        <strain evidence="7">IA702</strain>
    </source>
</reference>
<dbReference type="InterPro" id="IPR013083">
    <property type="entry name" value="Znf_RING/FYVE/PHD"/>
</dbReference>
<dbReference type="EMBL" id="CAJVPJ010000292">
    <property type="protein sequence ID" value="CAG8507315.1"/>
    <property type="molecule type" value="Genomic_DNA"/>
</dbReference>
<keyword evidence="2 4" id="KW-0863">Zinc-finger</keyword>
<dbReference type="InterPro" id="IPR019787">
    <property type="entry name" value="Znf_PHD-finger"/>
</dbReference>
<dbReference type="InterPro" id="IPR011011">
    <property type="entry name" value="Znf_FYVE_PHD"/>
</dbReference>
<protein>
    <submittedName>
        <fullName evidence="7">7299_t:CDS:1</fullName>
    </submittedName>
</protein>
<feature type="compositionally biased region" description="Basic residues" evidence="5">
    <location>
        <begin position="429"/>
        <end position="439"/>
    </location>
</feature>
<evidence type="ECO:0000256" key="1">
    <source>
        <dbReference type="ARBA" id="ARBA00022723"/>
    </source>
</evidence>
<feature type="region of interest" description="Disordered" evidence="5">
    <location>
        <begin position="240"/>
        <end position="265"/>
    </location>
</feature>
<dbReference type="SMART" id="SM00249">
    <property type="entry name" value="PHD"/>
    <property type="match status" value="1"/>
</dbReference>
<dbReference type="Pfam" id="PF00628">
    <property type="entry name" value="PHD"/>
    <property type="match status" value="1"/>
</dbReference>
<dbReference type="Proteomes" id="UP000789572">
    <property type="component" value="Unassembled WGS sequence"/>
</dbReference>
<feature type="compositionally biased region" description="Low complexity" evidence="5">
    <location>
        <begin position="689"/>
        <end position="709"/>
    </location>
</feature>
<feature type="compositionally biased region" description="Low complexity" evidence="5">
    <location>
        <begin position="314"/>
        <end position="323"/>
    </location>
</feature>
<feature type="compositionally biased region" description="Acidic residues" evidence="5">
    <location>
        <begin position="384"/>
        <end position="398"/>
    </location>
</feature>
<feature type="region of interest" description="Disordered" evidence="5">
    <location>
        <begin position="314"/>
        <end position="502"/>
    </location>
</feature>
<feature type="compositionally biased region" description="Polar residues" evidence="5">
    <location>
        <begin position="415"/>
        <end position="426"/>
    </location>
</feature>
<dbReference type="OrthoDB" id="5863171at2759"/>
<evidence type="ECO:0000259" key="6">
    <source>
        <dbReference type="PROSITE" id="PS50016"/>
    </source>
</evidence>
<dbReference type="SUPFAM" id="SSF57903">
    <property type="entry name" value="FYVE/PHD zinc finger"/>
    <property type="match status" value="1"/>
</dbReference>